<dbReference type="InterPro" id="IPR052349">
    <property type="entry name" value="Metallo-hydrolase_Enzymes"/>
</dbReference>
<dbReference type="RefSeq" id="WP_166380300.1">
    <property type="nucleotide sequence ID" value="NZ_BAAATT010000011.1"/>
</dbReference>
<dbReference type="Gene3D" id="3.20.20.140">
    <property type="entry name" value="Metal-dependent hydrolases"/>
    <property type="match status" value="1"/>
</dbReference>
<evidence type="ECO:0000313" key="2">
    <source>
        <dbReference type="Proteomes" id="UP000660339"/>
    </source>
</evidence>
<accession>A0A8J3PC78</accession>
<dbReference type="PANTHER" id="PTHR32027:SF9">
    <property type="entry name" value="BLL3847 PROTEIN"/>
    <property type="match status" value="1"/>
</dbReference>
<dbReference type="GO" id="GO:0016814">
    <property type="term" value="F:hydrolase activity, acting on carbon-nitrogen (but not peptide) bonds, in cyclic amidines"/>
    <property type="evidence" value="ECO:0007669"/>
    <property type="project" value="TreeGrafter"/>
</dbReference>
<comment type="caution">
    <text evidence="1">The sequence shown here is derived from an EMBL/GenBank/DDBJ whole genome shotgun (WGS) entry which is preliminary data.</text>
</comment>
<sequence length="429" mass="43595">MTGGPLLLRHATLTDGRHVDVTLNNGMITHVEAVADTARAGADVLGGGGGPASASAAVDLAGHLLLPAPMEIHAHLDKALSADAVPNPAGDLMGAVMAWLAYRPSLGREQIEHRARAALNAYLGHGATAVRTHADLGADIGLRGLLAVLAIRDEAAGRCDVQVTAFAATPLTGEAGAANRALLADALDAGADAVGACPGLDPDPAGCIAICLDLAARHGVPLDLHVDEWLHPDPCTLELLADAVTASGFAHGVIAGHCVSLGMMAADRAGRIADKVARAGIAVACLPQTNLFLQGRDHDRAVPRGLTALRTLRAAGVTVAAGGDNLQDPFQLLGRGDPLETAALLVLAGHDTPETAYDAVSAQARKAAGLAPVAVAPGFPAELLAVRAGSLREALATATAHRLVLHRGRTVARTTVTRHDHPAQIGHPA</sequence>
<dbReference type="InterPro" id="IPR011059">
    <property type="entry name" value="Metal-dep_hydrolase_composite"/>
</dbReference>
<dbReference type="PANTHER" id="PTHR32027">
    <property type="entry name" value="CYTOSINE DEAMINASE"/>
    <property type="match status" value="1"/>
</dbReference>
<reference evidence="1" key="1">
    <citation type="submission" date="2021-01" db="EMBL/GenBank/DDBJ databases">
        <title>Whole genome shotgun sequence of Catellatospora methionotrophica NBRC 14553.</title>
        <authorList>
            <person name="Komaki H."/>
            <person name="Tamura T."/>
        </authorList>
    </citation>
    <scope>NUCLEOTIDE SEQUENCE</scope>
    <source>
        <strain evidence="1">NBRC 14553</strain>
    </source>
</reference>
<organism evidence="1 2">
    <name type="scientific">Catellatospora methionotrophica</name>
    <dbReference type="NCBI Taxonomy" id="121620"/>
    <lineage>
        <taxon>Bacteria</taxon>
        <taxon>Bacillati</taxon>
        <taxon>Actinomycetota</taxon>
        <taxon>Actinomycetes</taxon>
        <taxon>Micromonosporales</taxon>
        <taxon>Micromonosporaceae</taxon>
        <taxon>Catellatospora</taxon>
    </lineage>
</organism>
<keyword evidence="2" id="KW-1185">Reference proteome</keyword>
<dbReference type="InterPro" id="IPR032466">
    <property type="entry name" value="Metal_Hydrolase"/>
</dbReference>
<dbReference type="EMBL" id="BONJ01000001">
    <property type="protein sequence ID" value="GIG12151.1"/>
    <property type="molecule type" value="Genomic_DNA"/>
</dbReference>
<dbReference type="Gene3D" id="2.30.40.10">
    <property type="entry name" value="Urease, subunit C, domain 1"/>
    <property type="match status" value="1"/>
</dbReference>
<name>A0A8J3PC78_9ACTN</name>
<dbReference type="SUPFAM" id="SSF51556">
    <property type="entry name" value="Metallo-dependent hydrolases"/>
    <property type="match status" value="1"/>
</dbReference>
<dbReference type="Proteomes" id="UP000660339">
    <property type="component" value="Unassembled WGS sequence"/>
</dbReference>
<evidence type="ECO:0000313" key="1">
    <source>
        <dbReference type="EMBL" id="GIG12151.1"/>
    </source>
</evidence>
<protein>
    <submittedName>
        <fullName evidence="1">Cytosine deaminase</fullName>
    </submittedName>
</protein>
<dbReference type="AlphaFoldDB" id="A0A8J3PC78"/>
<gene>
    <name evidence="1" type="primary">codA</name>
    <name evidence="1" type="ORF">Cme02nite_04830</name>
</gene>
<proteinExistence type="predicted"/>